<dbReference type="PRINTS" id="PR00413">
    <property type="entry name" value="HADHALOGNASE"/>
</dbReference>
<dbReference type="InterPro" id="IPR036412">
    <property type="entry name" value="HAD-like_sf"/>
</dbReference>
<accession>A0A4Y3R154</accession>
<name>A0A4Y3R154_STRCI</name>
<keyword evidence="1" id="KW-0378">Hydrolase</keyword>
<dbReference type="PANTHER" id="PTHR43316:SF3">
    <property type="entry name" value="HALOACID DEHALOGENASE, TYPE II (AFU_ORTHOLOGUE AFUA_2G07750)-RELATED"/>
    <property type="match status" value="1"/>
</dbReference>
<evidence type="ECO:0000313" key="2">
    <source>
        <dbReference type="EMBL" id="GEB51304.1"/>
    </source>
</evidence>
<dbReference type="Pfam" id="PF00702">
    <property type="entry name" value="Hydrolase"/>
    <property type="match status" value="1"/>
</dbReference>
<dbReference type="Proteomes" id="UP000319210">
    <property type="component" value="Unassembled WGS sequence"/>
</dbReference>
<proteinExistence type="predicted"/>
<dbReference type="InterPro" id="IPR051540">
    <property type="entry name" value="S-2-haloacid_dehalogenase"/>
</dbReference>
<dbReference type="PANTHER" id="PTHR43316">
    <property type="entry name" value="HYDROLASE, HALOACID DELAHOGENASE-RELATED"/>
    <property type="match status" value="1"/>
</dbReference>
<keyword evidence="3" id="KW-1185">Reference proteome</keyword>
<protein>
    <submittedName>
        <fullName evidence="2">Haloacid dehalogenase</fullName>
    </submittedName>
</protein>
<organism evidence="2 3">
    <name type="scientific">Streptomyces cacaoi</name>
    <dbReference type="NCBI Taxonomy" id="1898"/>
    <lineage>
        <taxon>Bacteria</taxon>
        <taxon>Bacillati</taxon>
        <taxon>Actinomycetota</taxon>
        <taxon>Actinomycetes</taxon>
        <taxon>Kitasatosporales</taxon>
        <taxon>Streptomycetaceae</taxon>
        <taxon>Streptomyces</taxon>
    </lineage>
</organism>
<dbReference type="InterPro" id="IPR006439">
    <property type="entry name" value="HAD-SF_hydro_IA"/>
</dbReference>
<dbReference type="SFLD" id="SFLDS00003">
    <property type="entry name" value="Haloacid_Dehalogenase"/>
    <property type="match status" value="1"/>
</dbReference>
<dbReference type="SFLD" id="SFLDG01129">
    <property type="entry name" value="C1.5:_HAD__Beta-PGM__Phosphata"/>
    <property type="match status" value="1"/>
</dbReference>
<sequence length="251" mass="26789">MPDRGGARMQPAAPQPVRPQAVVFDVLETLMDLAPMSARFAQVGFTGLLRPWFLRLQRDCMALALSGDSPDFRTAARQALRVETEQRASEDALDHVLEGFEGLPAHPDAQEALRTLDEAGVRVGCLSVGEEATVRAFLERAELAPYVRELVTAADTGTWKPAPEVYRVAAERMGTPAARTALVAVHAWDCHGAKRAGWTAGWCARLEGRHGAELFVRPDVTGRDLPEVAAGLLALPGSPGEAGAVNAPGAP</sequence>
<dbReference type="Gene3D" id="3.40.50.1000">
    <property type="entry name" value="HAD superfamily/HAD-like"/>
    <property type="match status" value="1"/>
</dbReference>
<comment type="caution">
    <text evidence="2">The sequence shown here is derived from an EMBL/GenBank/DDBJ whole genome shotgun (WGS) entry which is preliminary data.</text>
</comment>
<dbReference type="Gene3D" id="1.10.150.240">
    <property type="entry name" value="Putative phosphatase, domain 2"/>
    <property type="match status" value="1"/>
</dbReference>
<evidence type="ECO:0000256" key="1">
    <source>
        <dbReference type="ARBA" id="ARBA00022801"/>
    </source>
</evidence>
<reference evidence="2 3" key="1">
    <citation type="submission" date="2019-06" db="EMBL/GenBank/DDBJ databases">
        <title>Whole genome shotgun sequence of Streptomyces cacaoi subsp. cacaoi NBRC 12748.</title>
        <authorList>
            <person name="Hosoyama A."/>
            <person name="Uohara A."/>
            <person name="Ohji S."/>
            <person name="Ichikawa N."/>
        </authorList>
    </citation>
    <scope>NUCLEOTIDE SEQUENCE [LARGE SCALE GENOMIC DNA]</scope>
    <source>
        <strain evidence="2 3">NBRC 12748</strain>
    </source>
</reference>
<dbReference type="EMBL" id="BJMM01000019">
    <property type="protein sequence ID" value="GEB51304.1"/>
    <property type="molecule type" value="Genomic_DNA"/>
</dbReference>
<dbReference type="GO" id="GO:0016787">
    <property type="term" value="F:hydrolase activity"/>
    <property type="evidence" value="ECO:0007669"/>
    <property type="project" value="UniProtKB-KW"/>
</dbReference>
<dbReference type="InterPro" id="IPR023214">
    <property type="entry name" value="HAD_sf"/>
</dbReference>
<gene>
    <name evidence="2" type="ORF">SCA03_38550</name>
</gene>
<evidence type="ECO:0000313" key="3">
    <source>
        <dbReference type="Proteomes" id="UP000319210"/>
    </source>
</evidence>
<dbReference type="InterPro" id="IPR023198">
    <property type="entry name" value="PGP-like_dom2"/>
</dbReference>
<dbReference type="NCBIfam" id="TIGR01493">
    <property type="entry name" value="HAD-SF-IA-v2"/>
    <property type="match status" value="1"/>
</dbReference>
<dbReference type="SUPFAM" id="SSF56784">
    <property type="entry name" value="HAD-like"/>
    <property type="match status" value="1"/>
</dbReference>
<dbReference type="AlphaFoldDB" id="A0A4Y3R154"/>